<dbReference type="RefSeq" id="WP_343334504.1">
    <property type="nucleotide sequence ID" value="NZ_JAPOHD010000031.1"/>
</dbReference>
<comment type="caution">
    <text evidence="2">The sequence shown here is derived from an EMBL/GenBank/DDBJ whole genome shotgun (WGS) entry which is preliminary data.</text>
</comment>
<evidence type="ECO:0000313" key="2">
    <source>
        <dbReference type="EMBL" id="MCY1722178.1"/>
    </source>
</evidence>
<dbReference type="PANTHER" id="PTHR43031:SF1">
    <property type="entry name" value="PYRIDINE NUCLEOTIDE-DISULPHIDE OXIDOREDUCTASE"/>
    <property type="match status" value="1"/>
</dbReference>
<dbReference type="CDD" id="cd00158">
    <property type="entry name" value="RHOD"/>
    <property type="match status" value="1"/>
</dbReference>
<dbReference type="AlphaFoldDB" id="A0A9X3F7Y3"/>
<dbReference type="EMBL" id="JAPOHD010000031">
    <property type="protein sequence ID" value="MCY1722178.1"/>
    <property type="molecule type" value="Genomic_DNA"/>
</dbReference>
<evidence type="ECO:0000313" key="3">
    <source>
        <dbReference type="Proteomes" id="UP001145087"/>
    </source>
</evidence>
<dbReference type="Proteomes" id="UP001145087">
    <property type="component" value="Unassembled WGS sequence"/>
</dbReference>
<dbReference type="InterPro" id="IPR036873">
    <property type="entry name" value="Rhodanese-like_dom_sf"/>
</dbReference>
<reference evidence="2" key="1">
    <citation type="submission" date="2022-11" db="EMBL/GenBank/DDBJ databases">
        <title>Marilongibacter aestuarii gen. nov., sp. nov., isolated from tidal flat sediment.</title>
        <authorList>
            <person name="Jiayan W."/>
        </authorList>
    </citation>
    <scope>NUCLEOTIDE SEQUENCE</scope>
    <source>
        <strain evidence="2">Z1-6</strain>
    </source>
</reference>
<dbReference type="Gene3D" id="3.40.250.10">
    <property type="entry name" value="Rhodanese-like domain"/>
    <property type="match status" value="1"/>
</dbReference>
<dbReference type="InterPro" id="IPR026444">
    <property type="entry name" value="Secre_tail"/>
</dbReference>
<name>A0A9X3F7Y3_9BACT</name>
<dbReference type="Pfam" id="PF00581">
    <property type="entry name" value="Rhodanese"/>
    <property type="match status" value="1"/>
</dbReference>
<dbReference type="InterPro" id="IPR001763">
    <property type="entry name" value="Rhodanese-like_dom"/>
</dbReference>
<keyword evidence="3" id="KW-1185">Reference proteome</keyword>
<dbReference type="Pfam" id="PF18962">
    <property type="entry name" value="Por_Secre_tail"/>
    <property type="match status" value="1"/>
</dbReference>
<protein>
    <submittedName>
        <fullName evidence="2">T9SS type A sorting domain-containing protein</fullName>
    </submittedName>
</protein>
<sequence length="319" mass="36352">MNLKFYFIIIVLAFTYSQSIVSQNIYERLYPDKCDSLIKVHSENPNFVILDVRTGSEWMTEHLEGSINRSTGDSDFQQRLALLPKHKIFLLHCQSGGRSAGAFAKMQDLEFTEVYEMIGGLNGWKNYNLPTTSETAPRLMLVSHEGIDGDFEDTIKITVTNRANDQLRFQSVTIIDDHDIIHNFDQEIVIEGAEDYTFSIYHSPDYVAEDSTQIWLESNGGQLNLNLMVENEFTTEIQEPAVQEFSIFPNPARNRIFVKGISGNIDEIRTYNLLGQQLIHKTNFTKGTALNVSNLKEGIHMVQIKTGNKIISQKLLIKH</sequence>
<dbReference type="PANTHER" id="PTHR43031">
    <property type="entry name" value="FAD-DEPENDENT OXIDOREDUCTASE"/>
    <property type="match status" value="1"/>
</dbReference>
<feature type="domain" description="Rhodanese" evidence="1">
    <location>
        <begin position="43"/>
        <end position="133"/>
    </location>
</feature>
<dbReference type="PROSITE" id="PS50206">
    <property type="entry name" value="RHODANESE_3"/>
    <property type="match status" value="1"/>
</dbReference>
<gene>
    <name evidence="2" type="ORF">OU798_17625</name>
</gene>
<organism evidence="2 3">
    <name type="scientific">Draconibacterium aestuarii</name>
    <dbReference type="NCBI Taxonomy" id="2998507"/>
    <lineage>
        <taxon>Bacteria</taxon>
        <taxon>Pseudomonadati</taxon>
        <taxon>Bacteroidota</taxon>
        <taxon>Bacteroidia</taxon>
        <taxon>Marinilabiliales</taxon>
        <taxon>Prolixibacteraceae</taxon>
        <taxon>Draconibacterium</taxon>
    </lineage>
</organism>
<dbReference type="SUPFAM" id="SSF52821">
    <property type="entry name" value="Rhodanese/Cell cycle control phosphatase"/>
    <property type="match status" value="1"/>
</dbReference>
<dbReference type="SMART" id="SM00450">
    <property type="entry name" value="RHOD"/>
    <property type="match status" value="1"/>
</dbReference>
<dbReference type="NCBIfam" id="TIGR04183">
    <property type="entry name" value="Por_Secre_tail"/>
    <property type="match status" value="1"/>
</dbReference>
<accession>A0A9X3F7Y3</accession>
<proteinExistence type="predicted"/>
<dbReference type="InterPro" id="IPR050229">
    <property type="entry name" value="GlpE_sulfurtransferase"/>
</dbReference>
<evidence type="ECO:0000259" key="1">
    <source>
        <dbReference type="PROSITE" id="PS50206"/>
    </source>
</evidence>